<keyword evidence="1" id="KW-0472">Membrane</keyword>
<organism evidence="2 3">
    <name type="scientific">Peptoniphilus lacrimalis</name>
    <dbReference type="NCBI Taxonomy" id="33031"/>
    <lineage>
        <taxon>Bacteria</taxon>
        <taxon>Bacillati</taxon>
        <taxon>Bacillota</taxon>
        <taxon>Tissierellia</taxon>
        <taxon>Tissierellales</taxon>
        <taxon>Peptoniphilaceae</taxon>
        <taxon>Peptoniphilus</taxon>
    </lineage>
</organism>
<dbReference type="EMBL" id="UGSZ01000001">
    <property type="protein sequence ID" value="SUB57532.1"/>
    <property type="molecule type" value="Genomic_DNA"/>
</dbReference>
<feature type="transmembrane region" description="Helical" evidence="1">
    <location>
        <begin position="21"/>
        <end position="41"/>
    </location>
</feature>
<evidence type="ECO:0000256" key="1">
    <source>
        <dbReference type="SAM" id="Phobius"/>
    </source>
</evidence>
<name>A0A379C5A2_9FIRM</name>
<evidence type="ECO:0000313" key="3">
    <source>
        <dbReference type="Proteomes" id="UP000255517"/>
    </source>
</evidence>
<proteinExistence type="predicted"/>
<gene>
    <name evidence="2" type="ORF">NCTC13149_01375</name>
</gene>
<dbReference type="Proteomes" id="UP000255517">
    <property type="component" value="Unassembled WGS sequence"/>
</dbReference>
<protein>
    <submittedName>
        <fullName evidence="2">Uncharacterized protein</fullName>
    </submittedName>
</protein>
<evidence type="ECO:0000313" key="2">
    <source>
        <dbReference type="EMBL" id="SUB57532.1"/>
    </source>
</evidence>
<keyword evidence="1" id="KW-0812">Transmembrane</keyword>
<reference evidence="2 3" key="1">
    <citation type="submission" date="2018-06" db="EMBL/GenBank/DDBJ databases">
        <authorList>
            <consortium name="Pathogen Informatics"/>
            <person name="Doyle S."/>
        </authorList>
    </citation>
    <scope>NUCLEOTIDE SEQUENCE [LARGE SCALE GENOMIC DNA]</scope>
    <source>
        <strain evidence="2 3">NCTC13149</strain>
    </source>
</reference>
<keyword evidence="1" id="KW-1133">Transmembrane helix</keyword>
<accession>A0A379C5A2</accession>
<sequence length="44" mass="5518">MYLFFLIDKLKKFFVLIYDKNYKLGHLGVYKVIFLLFYIYIMKN</sequence>
<dbReference type="AlphaFoldDB" id="A0A379C5A2"/>
<dbReference type="STRING" id="1122949.GCA_000378725_01113"/>